<dbReference type="InterPro" id="IPR050082">
    <property type="entry name" value="RNA_methyltr_RlmE"/>
</dbReference>
<dbReference type="HAMAP" id="MF_01547">
    <property type="entry name" value="RNA_methyltr_E"/>
    <property type="match status" value="1"/>
</dbReference>
<evidence type="ECO:0000256" key="4">
    <source>
        <dbReference type="ARBA" id="ARBA00022679"/>
    </source>
</evidence>
<dbReference type="InterPro" id="IPR015507">
    <property type="entry name" value="rRNA-MeTfrase_E"/>
</dbReference>
<dbReference type="GO" id="GO:0008650">
    <property type="term" value="F:rRNA (uridine-2'-O-)-methyltransferase activity"/>
    <property type="evidence" value="ECO:0007669"/>
    <property type="project" value="TreeGrafter"/>
</dbReference>
<comment type="similarity">
    <text evidence="1">Belongs to the class I-like SAM-binding methyltransferase superfamily. RNA methyltransferase RlmE family.</text>
</comment>
<dbReference type="InterPro" id="IPR002877">
    <property type="entry name" value="RNA_MeTrfase_FtsJ_dom"/>
</dbReference>
<name>A0AAU9J4T3_9CILI</name>
<evidence type="ECO:0000256" key="2">
    <source>
        <dbReference type="ARBA" id="ARBA00022552"/>
    </source>
</evidence>
<evidence type="ECO:0000313" key="9">
    <source>
        <dbReference type="Proteomes" id="UP001162131"/>
    </source>
</evidence>
<keyword evidence="3" id="KW-0489">Methyltransferase</keyword>
<dbReference type="AlphaFoldDB" id="A0AAU9J4T3"/>
<dbReference type="Pfam" id="PF01728">
    <property type="entry name" value="FtsJ"/>
    <property type="match status" value="1"/>
</dbReference>
<proteinExistence type="inferred from homology"/>
<dbReference type="PANTHER" id="PTHR10920:SF18">
    <property type="entry name" value="RRNA METHYLTRANSFERASE 2, MITOCHONDRIAL"/>
    <property type="match status" value="1"/>
</dbReference>
<keyword evidence="2" id="KW-0698">rRNA processing</keyword>
<evidence type="ECO:0000256" key="3">
    <source>
        <dbReference type="ARBA" id="ARBA00022603"/>
    </source>
</evidence>
<evidence type="ECO:0000256" key="6">
    <source>
        <dbReference type="ARBA" id="ARBA00041184"/>
    </source>
</evidence>
<comment type="caution">
    <text evidence="8">The sequence shown here is derived from an EMBL/GenBank/DDBJ whole genome shotgun (WGS) entry which is preliminary data.</text>
</comment>
<accession>A0AAU9J4T3</accession>
<dbReference type="SUPFAM" id="SSF53335">
    <property type="entry name" value="S-adenosyl-L-methionine-dependent methyltransferases"/>
    <property type="match status" value="1"/>
</dbReference>
<keyword evidence="5" id="KW-0949">S-adenosyl-L-methionine</keyword>
<keyword evidence="9" id="KW-1185">Reference proteome</keyword>
<dbReference type="PANTHER" id="PTHR10920">
    <property type="entry name" value="RIBOSOMAL RNA METHYLTRANSFERASE"/>
    <property type="match status" value="1"/>
</dbReference>
<dbReference type="Gene3D" id="3.40.50.150">
    <property type="entry name" value="Vaccinia Virus protein VP39"/>
    <property type="match status" value="1"/>
</dbReference>
<evidence type="ECO:0000259" key="7">
    <source>
        <dbReference type="Pfam" id="PF01728"/>
    </source>
</evidence>
<protein>
    <recommendedName>
        <fullName evidence="6">rRNA methyltransferase 2, mitochondrial</fullName>
    </recommendedName>
</protein>
<evidence type="ECO:0000256" key="1">
    <source>
        <dbReference type="ARBA" id="ARBA00009258"/>
    </source>
</evidence>
<evidence type="ECO:0000256" key="5">
    <source>
        <dbReference type="ARBA" id="ARBA00022691"/>
    </source>
</evidence>
<reference evidence="8" key="1">
    <citation type="submission" date="2021-09" db="EMBL/GenBank/DDBJ databases">
        <authorList>
            <consortium name="AG Swart"/>
            <person name="Singh M."/>
            <person name="Singh A."/>
            <person name="Seah K."/>
            <person name="Emmerich C."/>
        </authorList>
    </citation>
    <scope>NUCLEOTIDE SEQUENCE</scope>
    <source>
        <strain evidence="8">ATCC30299</strain>
    </source>
</reference>
<evidence type="ECO:0000313" key="8">
    <source>
        <dbReference type="EMBL" id="CAG9321261.1"/>
    </source>
</evidence>
<gene>
    <name evidence="8" type="ORF">BSTOLATCC_MIC28548</name>
</gene>
<feature type="domain" description="Ribosomal RNA methyltransferase FtsJ" evidence="7">
    <location>
        <begin position="32"/>
        <end position="209"/>
    </location>
</feature>
<dbReference type="Proteomes" id="UP001162131">
    <property type="component" value="Unassembled WGS sequence"/>
</dbReference>
<organism evidence="8 9">
    <name type="scientific">Blepharisma stoltei</name>
    <dbReference type="NCBI Taxonomy" id="1481888"/>
    <lineage>
        <taxon>Eukaryota</taxon>
        <taxon>Sar</taxon>
        <taxon>Alveolata</taxon>
        <taxon>Ciliophora</taxon>
        <taxon>Postciliodesmatophora</taxon>
        <taxon>Heterotrichea</taxon>
        <taxon>Heterotrichida</taxon>
        <taxon>Blepharismidae</taxon>
        <taxon>Blepharisma</taxon>
    </lineage>
</organism>
<dbReference type="InterPro" id="IPR029063">
    <property type="entry name" value="SAM-dependent_MTases_sf"/>
</dbReference>
<dbReference type="EMBL" id="CAJZBQ010000028">
    <property type="protein sequence ID" value="CAG9321261.1"/>
    <property type="molecule type" value="Genomic_DNA"/>
</dbReference>
<sequence>MLISRQIRRFSFDWVQRQTKDHWVKMAREKGFRARSAFKLLELNERYNLLRPGMRVVDLGASPGSWSQVAADLVKSTPQDPLVLSIDILPIDPIPGCVTVTADLTDLGSIDKIYKVWTEPCDILINDMSPSHTGDRDVDCAEIASLQLDAIRIATKLVKPGATILMKMLDGMDEPEHYKYICEFFSSVERVKPTASRTRSREFYYVGKGWKEKWPQAREPNKSDLKEITEQYYAAGFKLDPDMERALINEIGEFDKANPKWKKMANEEEFINDFSKDKPYSFNKEPPKDVFELEEYVKKMRKGEIFTVKENTSEDEEMYDYDPNDPAIQERARKYEEWKESQRKQGKEVDLADKITARSKTFNEDVDAQKASEYFEQEKKWEDEMERRRWKGDNLVFKRRDGNKRFNEYLRTMKDSDIWGKDE</sequence>
<keyword evidence="4" id="KW-0808">Transferase</keyword>